<dbReference type="Proteomes" id="UP000249620">
    <property type="component" value="Unassembled WGS sequence"/>
</dbReference>
<name>A0A327YVU3_9FLAO</name>
<keyword evidence="3" id="KW-1185">Reference proteome</keyword>
<dbReference type="RefSeq" id="WP_111565522.1">
    <property type="nucleotide sequence ID" value="NZ_QLMI01000001.1"/>
</dbReference>
<evidence type="ECO:0000313" key="3">
    <source>
        <dbReference type="Proteomes" id="UP000249620"/>
    </source>
</evidence>
<dbReference type="Pfam" id="PF12869">
    <property type="entry name" value="tRNA_anti-like"/>
    <property type="match status" value="1"/>
</dbReference>
<dbReference type="InterPro" id="IPR024422">
    <property type="entry name" value="Protein_unknown_function_OB"/>
</dbReference>
<comment type="caution">
    <text evidence="2">The sequence shown here is derived from an EMBL/GenBank/DDBJ whole genome shotgun (WGS) entry which is preliminary data.</text>
</comment>
<dbReference type="OrthoDB" id="1449127at2"/>
<keyword evidence="1" id="KW-0812">Transmembrane</keyword>
<keyword evidence="1" id="KW-1133">Transmembrane helix</keyword>
<proteinExistence type="predicted"/>
<dbReference type="AlphaFoldDB" id="A0A327YVU3"/>
<keyword evidence="1" id="KW-0472">Membrane</keyword>
<dbReference type="EMBL" id="QLMI01000001">
    <property type="protein sequence ID" value="RAK24932.1"/>
    <property type="molecule type" value="Genomic_DNA"/>
</dbReference>
<accession>A0A327YVU3</accession>
<protein>
    <submittedName>
        <fullName evidence="2">Uncharacterized protein</fullName>
    </submittedName>
</protein>
<gene>
    <name evidence="2" type="ORF">B0I03_10188</name>
</gene>
<sequence>MNRKLKFRLGLGVALVLLSAIVVLYFYVYQSHRDIDAEKAAFETSVSELSQRFLNNPDSSTVTYADQTISIYGNVTALDLKQNTITLDNKLIATTSKDEMNSAKMGELVKLKGRFIGYDELFNELRMDQCTIEE</sequence>
<evidence type="ECO:0000313" key="2">
    <source>
        <dbReference type="EMBL" id="RAK24932.1"/>
    </source>
</evidence>
<organism evidence="2 3">
    <name type="scientific">Flavobacterium aquaticum</name>
    <dbReference type="NCBI Taxonomy" id="1236486"/>
    <lineage>
        <taxon>Bacteria</taxon>
        <taxon>Pseudomonadati</taxon>
        <taxon>Bacteroidota</taxon>
        <taxon>Flavobacteriia</taxon>
        <taxon>Flavobacteriales</taxon>
        <taxon>Flavobacteriaceae</taxon>
        <taxon>Flavobacterium</taxon>
    </lineage>
</organism>
<feature type="transmembrane region" description="Helical" evidence="1">
    <location>
        <begin position="7"/>
        <end position="28"/>
    </location>
</feature>
<evidence type="ECO:0000256" key="1">
    <source>
        <dbReference type="SAM" id="Phobius"/>
    </source>
</evidence>
<reference evidence="2 3" key="1">
    <citation type="submission" date="2018-06" db="EMBL/GenBank/DDBJ databases">
        <title>Genomic Encyclopedia of Type Strains, Phase III (KMG-III): the genomes of soil and plant-associated and newly described type strains.</title>
        <authorList>
            <person name="Whitman W."/>
        </authorList>
    </citation>
    <scope>NUCLEOTIDE SEQUENCE [LARGE SCALE GENOMIC DNA]</scope>
    <source>
        <strain evidence="2 3">CGMCC 1.12398</strain>
    </source>
</reference>